<keyword evidence="3" id="KW-1185">Reference proteome</keyword>
<evidence type="ECO:0000313" key="3">
    <source>
        <dbReference type="Proteomes" id="UP001153269"/>
    </source>
</evidence>
<sequence length="297" mass="33048">MHAPHTGGHMVHLAPEEKTQRLLLHVREKGCRRGEKKKNRMQCSLHACKGCSATSTQPTLILRAETFRLDGSAMAAWRLHVSDEDGCSAGGQRQQQQPWEEEEEEEGRRGRRGGVMVGCWSSLPESRDGGWRRRRIRRRGGGGGGGKKGVNGTSPWTAAVQERRERSGGGREGKQEVEEEEEGKSSPDVCHHPPIPPSFSPVLHLLCLISPSLRRRLQTRLSQQQRQRQQQQQQRPAKVKGMMGEEGHGAAAQSAEKSTGMDYSCASSDDTVWDAVVILWSAAPRQEGTEHLSWCPW</sequence>
<feature type="region of interest" description="Disordered" evidence="1">
    <location>
        <begin position="85"/>
        <end position="196"/>
    </location>
</feature>
<dbReference type="Proteomes" id="UP001153269">
    <property type="component" value="Unassembled WGS sequence"/>
</dbReference>
<name>A0A9N7YFP4_PLEPL</name>
<evidence type="ECO:0000256" key="1">
    <source>
        <dbReference type="SAM" id="MobiDB-lite"/>
    </source>
</evidence>
<organism evidence="2 3">
    <name type="scientific">Pleuronectes platessa</name>
    <name type="common">European plaice</name>
    <dbReference type="NCBI Taxonomy" id="8262"/>
    <lineage>
        <taxon>Eukaryota</taxon>
        <taxon>Metazoa</taxon>
        <taxon>Chordata</taxon>
        <taxon>Craniata</taxon>
        <taxon>Vertebrata</taxon>
        <taxon>Euteleostomi</taxon>
        <taxon>Actinopterygii</taxon>
        <taxon>Neopterygii</taxon>
        <taxon>Teleostei</taxon>
        <taxon>Neoteleostei</taxon>
        <taxon>Acanthomorphata</taxon>
        <taxon>Carangaria</taxon>
        <taxon>Pleuronectiformes</taxon>
        <taxon>Pleuronectoidei</taxon>
        <taxon>Pleuronectidae</taxon>
        <taxon>Pleuronectes</taxon>
    </lineage>
</organism>
<comment type="caution">
    <text evidence="2">The sequence shown here is derived from an EMBL/GenBank/DDBJ whole genome shotgun (WGS) entry which is preliminary data.</text>
</comment>
<evidence type="ECO:0000313" key="2">
    <source>
        <dbReference type="EMBL" id="CAB1423871.1"/>
    </source>
</evidence>
<feature type="compositionally biased region" description="Basic and acidic residues" evidence="1">
    <location>
        <begin position="161"/>
        <end position="176"/>
    </location>
</feature>
<dbReference type="EMBL" id="CADEAL010000688">
    <property type="protein sequence ID" value="CAB1423871.1"/>
    <property type="molecule type" value="Genomic_DNA"/>
</dbReference>
<feature type="region of interest" description="Disordered" evidence="1">
    <location>
        <begin position="219"/>
        <end position="256"/>
    </location>
</feature>
<feature type="compositionally biased region" description="Low complexity" evidence="1">
    <location>
        <begin position="219"/>
        <end position="235"/>
    </location>
</feature>
<dbReference type="AlphaFoldDB" id="A0A9N7YFP4"/>
<protein>
    <submittedName>
        <fullName evidence="2">Uncharacterized protein</fullName>
    </submittedName>
</protein>
<accession>A0A9N7YFP4</accession>
<gene>
    <name evidence="2" type="ORF">PLEPLA_LOCUS11792</name>
</gene>
<proteinExistence type="predicted"/>
<reference evidence="2" key="1">
    <citation type="submission" date="2020-03" db="EMBL/GenBank/DDBJ databases">
        <authorList>
            <person name="Weist P."/>
        </authorList>
    </citation>
    <scope>NUCLEOTIDE SEQUENCE</scope>
</reference>